<dbReference type="Proteomes" id="UP000245119">
    <property type="component" value="Linkage Group LG8"/>
</dbReference>
<dbReference type="InterPro" id="IPR052497">
    <property type="entry name" value="H2.0_Homeobox_TF"/>
</dbReference>
<dbReference type="PANTHER" id="PTHR46808:SF1">
    <property type="entry name" value="H2.0-LIKE HOMEOBOX PROTEIN"/>
    <property type="match status" value="1"/>
</dbReference>
<dbReference type="PRINTS" id="PR00031">
    <property type="entry name" value="HTHREPRESSR"/>
</dbReference>
<comment type="similarity">
    <text evidence="4">Belongs to the H2.0 homeobox family.</text>
</comment>
<name>A0A2T7NYW7_POMCA</name>
<dbReference type="GO" id="GO:0000981">
    <property type="term" value="F:DNA-binding transcription factor activity, RNA polymerase II-specific"/>
    <property type="evidence" value="ECO:0007669"/>
    <property type="project" value="InterPro"/>
</dbReference>
<sequence length="743" mass="82060">MWKLALSESCILLSIIRLMDYRDSKRGAFCTDTVHVFWPSPEQLPSEQRARGEVGTTLCVPATLLPAPHPPPSTPQLCPLCTRCSHPSTRLPRVTACQVSRLQFLDVYLLVGLLCTRGLADRVPRKPATAAQGRIVCDVYDLLPVATRLAHLQNGGRLLPRDDLRTAVNKPVYSLVPFRSPCEEDFLPPPPHLFSPPSPHFTDPHDAQLHVKMRSRHRLTSDPRHLTCAVSPDSLDTLFLAVIARFPRSEWRRWQARWPLSLLLSVGCYYHPRSALGASQKTIVSSGTEGYKPPLWARGPRAGHLRGLDGLGLAPPCASVSSAILRCLDYQLLRSRPYSVLNADTGNGGQPKRKRSWSRAVFSNLQRKGLERRFAVQKYVTKPDRRQLAAMLGLTDAQVKVWFQNRRMKWRHAQQRAKAPGQGSEGENVEDAGAGEQSSSDVTSATSADTKVGGSSGHSEKDSAAKRSSEASPDPSEKMSANGRDAANPGVTSSPTACLAGSDALARVEEDQDRVGPDSDDDDDLGHCEVEVESVSGDSEEEMDDTISPAGRHQKLVAKELLSRAPYRRQLTSSKKGRGETWSYKAGGRRYLCGRSRRTRGLPIAATDNPVCLTCYHQANPNTRVAFKDSPGHRRRGGPRPPSSGLCWESQETPRPWKFRWQLVSACRDSRLMSLHSAGFYQSNSIATAALLHELGHDFVCCIMARLTLSLTTHSQQPLQHTQQQQQQQVFVCVVHHQDPAAI</sequence>
<evidence type="ECO:0000256" key="5">
    <source>
        <dbReference type="PROSITE-ProRule" id="PRU00108"/>
    </source>
</evidence>
<proteinExistence type="inferred from homology"/>
<evidence type="ECO:0000313" key="9">
    <source>
        <dbReference type="EMBL" id="PVD26368.1"/>
    </source>
</evidence>
<evidence type="ECO:0000256" key="3">
    <source>
        <dbReference type="ARBA" id="ARBA00023242"/>
    </source>
</evidence>
<dbReference type="GO" id="GO:0005634">
    <property type="term" value="C:nucleus"/>
    <property type="evidence" value="ECO:0007669"/>
    <property type="project" value="UniProtKB-SubCell"/>
</dbReference>
<accession>A0A2T7NYW7</accession>
<feature type="region of interest" description="Disordered" evidence="7">
    <location>
        <begin position="626"/>
        <end position="650"/>
    </location>
</feature>
<gene>
    <name evidence="9" type="ORF">C0Q70_14042</name>
</gene>
<reference evidence="9 10" key="1">
    <citation type="submission" date="2018-04" db="EMBL/GenBank/DDBJ databases">
        <title>The genome of golden apple snail Pomacea canaliculata provides insight into stress tolerance and invasive adaptation.</title>
        <authorList>
            <person name="Liu C."/>
            <person name="Liu B."/>
            <person name="Ren Y."/>
            <person name="Zhang Y."/>
            <person name="Wang H."/>
            <person name="Li S."/>
            <person name="Jiang F."/>
            <person name="Yin L."/>
            <person name="Zhang G."/>
            <person name="Qian W."/>
            <person name="Fan W."/>
        </authorList>
    </citation>
    <scope>NUCLEOTIDE SEQUENCE [LARGE SCALE GENOMIC DNA]</scope>
    <source>
        <strain evidence="9">SZHN2017</strain>
        <tissue evidence="9">Muscle</tissue>
    </source>
</reference>
<protein>
    <recommendedName>
        <fullName evidence="8">Homeobox domain-containing protein</fullName>
    </recommendedName>
</protein>
<dbReference type="PRINTS" id="PR00024">
    <property type="entry name" value="HOMEOBOX"/>
</dbReference>
<dbReference type="PROSITE" id="PS50071">
    <property type="entry name" value="HOMEOBOX_2"/>
    <property type="match status" value="1"/>
</dbReference>
<evidence type="ECO:0000256" key="4">
    <source>
        <dbReference type="ARBA" id="ARBA00038504"/>
    </source>
</evidence>
<dbReference type="SUPFAM" id="SSF46689">
    <property type="entry name" value="Homeodomain-like"/>
    <property type="match status" value="1"/>
</dbReference>
<feature type="compositionally biased region" description="Basic and acidic residues" evidence="7">
    <location>
        <begin position="458"/>
        <end position="469"/>
    </location>
</feature>
<evidence type="ECO:0000256" key="7">
    <source>
        <dbReference type="SAM" id="MobiDB-lite"/>
    </source>
</evidence>
<dbReference type="OrthoDB" id="6159439at2759"/>
<dbReference type="InterPro" id="IPR020479">
    <property type="entry name" value="HD_metazoa"/>
</dbReference>
<feature type="compositionally biased region" description="Low complexity" evidence="7">
    <location>
        <begin position="438"/>
        <end position="450"/>
    </location>
</feature>
<feature type="domain" description="Homeobox" evidence="8">
    <location>
        <begin position="353"/>
        <end position="413"/>
    </location>
</feature>
<keyword evidence="2 5" id="KW-0371">Homeobox</keyword>
<evidence type="ECO:0000256" key="2">
    <source>
        <dbReference type="ARBA" id="ARBA00023155"/>
    </source>
</evidence>
<keyword evidence="10" id="KW-1185">Reference proteome</keyword>
<comment type="caution">
    <text evidence="9">The sequence shown here is derived from an EMBL/GenBank/DDBJ whole genome shotgun (WGS) entry which is preliminary data.</text>
</comment>
<evidence type="ECO:0000256" key="6">
    <source>
        <dbReference type="RuleBase" id="RU000682"/>
    </source>
</evidence>
<dbReference type="InterPro" id="IPR009057">
    <property type="entry name" value="Homeodomain-like_sf"/>
</dbReference>
<dbReference type="PANTHER" id="PTHR46808">
    <property type="entry name" value="H2.0-LIKE HOMEOBOX PROTEIN"/>
    <property type="match status" value="1"/>
</dbReference>
<dbReference type="InterPro" id="IPR017970">
    <property type="entry name" value="Homeobox_CS"/>
</dbReference>
<comment type="subcellular location">
    <subcellularLocation>
        <location evidence="5 6">Nucleus</location>
    </subcellularLocation>
</comment>
<dbReference type="PROSITE" id="PS00027">
    <property type="entry name" value="HOMEOBOX_1"/>
    <property type="match status" value="1"/>
</dbReference>
<dbReference type="AlphaFoldDB" id="A0A2T7NYW7"/>
<dbReference type="GO" id="GO:0043565">
    <property type="term" value="F:sequence-specific DNA binding"/>
    <property type="evidence" value="ECO:0007669"/>
    <property type="project" value="TreeGrafter"/>
</dbReference>
<organism evidence="9 10">
    <name type="scientific">Pomacea canaliculata</name>
    <name type="common">Golden apple snail</name>
    <dbReference type="NCBI Taxonomy" id="400727"/>
    <lineage>
        <taxon>Eukaryota</taxon>
        <taxon>Metazoa</taxon>
        <taxon>Spiralia</taxon>
        <taxon>Lophotrochozoa</taxon>
        <taxon>Mollusca</taxon>
        <taxon>Gastropoda</taxon>
        <taxon>Caenogastropoda</taxon>
        <taxon>Architaenioglossa</taxon>
        <taxon>Ampullarioidea</taxon>
        <taxon>Ampullariidae</taxon>
        <taxon>Pomacea</taxon>
    </lineage>
</organism>
<feature type="region of interest" description="Disordered" evidence="7">
    <location>
        <begin position="412"/>
        <end position="497"/>
    </location>
</feature>
<dbReference type="EMBL" id="PZQS01000008">
    <property type="protein sequence ID" value="PVD26368.1"/>
    <property type="molecule type" value="Genomic_DNA"/>
</dbReference>
<dbReference type="Gene3D" id="1.10.10.60">
    <property type="entry name" value="Homeodomain-like"/>
    <property type="match status" value="1"/>
</dbReference>
<dbReference type="CDD" id="cd00086">
    <property type="entry name" value="homeodomain"/>
    <property type="match status" value="1"/>
</dbReference>
<evidence type="ECO:0000259" key="8">
    <source>
        <dbReference type="PROSITE" id="PS50071"/>
    </source>
</evidence>
<keyword evidence="1 5" id="KW-0238">DNA-binding</keyword>
<dbReference type="InterPro" id="IPR000047">
    <property type="entry name" value="HTH_motif"/>
</dbReference>
<evidence type="ECO:0000256" key="1">
    <source>
        <dbReference type="ARBA" id="ARBA00023125"/>
    </source>
</evidence>
<dbReference type="SMART" id="SM00389">
    <property type="entry name" value="HOX"/>
    <property type="match status" value="1"/>
</dbReference>
<dbReference type="Pfam" id="PF00046">
    <property type="entry name" value="Homeodomain"/>
    <property type="match status" value="1"/>
</dbReference>
<dbReference type="InterPro" id="IPR001356">
    <property type="entry name" value="HD"/>
</dbReference>
<evidence type="ECO:0000313" key="10">
    <source>
        <dbReference type="Proteomes" id="UP000245119"/>
    </source>
</evidence>
<feature type="DNA-binding region" description="Homeobox" evidence="5">
    <location>
        <begin position="355"/>
        <end position="414"/>
    </location>
</feature>
<keyword evidence="3 5" id="KW-0539">Nucleus</keyword>